<organism evidence="2 3">
    <name type="scientific">Vagococcus fessus</name>
    <dbReference type="NCBI Taxonomy" id="120370"/>
    <lineage>
        <taxon>Bacteria</taxon>
        <taxon>Bacillati</taxon>
        <taxon>Bacillota</taxon>
        <taxon>Bacilli</taxon>
        <taxon>Lactobacillales</taxon>
        <taxon>Enterococcaceae</taxon>
        <taxon>Vagococcus</taxon>
    </lineage>
</organism>
<dbReference type="OrthoDB" id="9805856at2"/>
<reference evidence="2 3" key="1">
    <citation type="submission" date="2017-05" db="EMBL/GenBank/DDBJ databases">
        <title>Vagococcus spp. assemblies.</title>
        <authorList>
            <person name="Gulvik C.A."/>
        </authorList>
    </citation>
    <scope>NUCLEOTIDE SEQUENCE [LARGE SCALE GENOMIC DNA]</scope>
    <source>
        <strain evidence="2 3">CCUG 41755</strain>
    </source>
</reference>
<evidence type="ECO:0000256" key="1">
    <source>
        <dbReference type="SAM" id="Phobius"/>
    </source>
</evidence>
<dbReference type="SUPFAM" id="SSF159121">
    <property type="entry name" value="BC4932-like"/>
    <property type="match status" value="1"/>
</dbReference>
<keyword evidence="1" id="KW-0472">Membrane</keyword>
<protein>
    <recommendedName>
        <fullName evidence="4">YxeA family protein</fullName>
    </recommendedName>
</protein>
<dbReference type="Proteomes" id="UP000287101">
    <property type="component" value="Unassembled WGS sequence"/>
</dbReference>
<proteinExistence type="predicted"/>
<gene>
    <name evidence="2" type="ORF">CBF31_05080</name>
</gene>
<evidence type="ECO:0000313" key="2">
    <source>
        <dbReference type="EMBL" id="RSU03092.1"/>
    </source>
</evidence>
<dbReference type="InterPro" id="IPR036166">
    <property type="entry name" value="YxeA-like_sf"/>
</dbReference>
<evidence type="ECO:0008006" key="4">
    <source>
        <dbReference type="Google" id="ProtNLM"/>
    </source>
</evidence>
<keyword evidence="1" id="KW-1133">Transmembrane helix</keyword>
<dbReference type="AlphaFoldDB" id="A0A430A7K9"/>
<dbReference type="RefSeq" id="WP_126831306.1">
    <property type="nucleotide sequence ID" value="NZ_CBCRYB010000004.1"/>
</dbReference>
<accession>A0A430A7K9</accession>
<evidence type="ECO:0000313" key="3">
    <source>
        <dbReference type="Proteomes" id="UP000287101"/>
    </source>
</evidence>
<dbReference type="EMBL" id="NGJY01000002">
    <property type="protein sequence ID" value="RSU03092.1"/>
    <property type="molecule type" value="Genomic_DNA"/>
</dbReference>
<name>A0A430A7K9_9ENTE</name>
<dbReference type="Gene3D" id="2.40.50.480">
    <property type="match status" value="1"/>
</dbReference>
<sequence>MSDTLKRGLVLVCLVAIGLAGFIFIGDRENDHYLKFNPLVKLEIGYAKLPKTVTYNHGKSFNNQTTAPQFPDPYEDVEVVNQFGQVVKLTFKGGQSPNDKNYAKVSHKADFVKEIEFVSWDEIPSAYQLYMTH</sequence>
<feature type="transmembrane region" description="Helical" evidence="1">
    <location>
        <begin position="6"/>
        <end position="25"/>
    </location>
</feature>
<keyword evidence="1" id="KW-0812">Transmembrane</keyword>
<comment type="caution">
    <text evidence="2">The sequence shown here is derived from an EMBL/GenBank/DDBJ whole genome shotgun (WGS) entry which is preliminary data.</text>
</comment>
<keyword evidence="3" id="KW-1185">Reference proteome</keyword>